<evidence type="ECO:0000313" key="19">
    <source>
        <dbReference type="Proteomes" id="UP000078200"/>
    </source>
</evidence>
<dbReference type="Proteomes" id="UP000078200">
    <property type="component" value="Unassembled WGS sequence"/>
</dbReference>
<keyword evidence="9 13" id="KW-0233">DNA recombination</keyword>
<dbReference type="PROSITE" id="PS00333">
    <property type="entry name" value="DNA_LIGASE_A2"/>
    <property type="match status" value="1"/>
</dbReference>
<dbReference type="InterPro" id="IPR036599">
    <property type="entry name" value="DNA_ligase_N_sf"/>
</dbReference>
<dbReference type="GO" id="GO:0051301">
    <property type="term" value="P:cell division"/>
    <property type="evidence" value="ECO:0007669"/>
    <property type="project" value="UniProtKB-KW"/>
</dbReference>
<dbReference type="Pfam" id="PF04675">
    <property type="entry name" value="DNA_ligase_A_N"/>
    <property type="match status" value="1"/>
</dbReference>
<evidence type="ECO:0000256" key="7">
    <source>
        <dbReference type="ARBA" id="ARBA00022763"/>
    </source>
</evidence>
<keyword evidence="5" id="KW-0479">Metal-binding</keyword>
<feature type="region of interest" description="Disordered" evidence="16">
    <location>
        <begin position="713"/>
        <end position="736"/>
    </location>
</feature>
<keyword evidence="8 13" id="KW-0067">ATP-binding</keyword>
<dbReference type="InterPro" id="IPR012340">
    <property type="entry name" value="NA-bd_OB-fold"/>
</dbReference>
<protein>
    <recommendedName>
        <fullName evidence="13">DNA ligase</fullName>
        <ecNumber evidence="13">6.5.1.1</ecNumber>
    </recommendedName>
</protein>
<dbReference type="GO" id="GO:0006302">
    <property type="term" value="P:double-strand break repair"/>
    <property type="evidence" value="ECO:0007669"/>
    <property type="project" value="TreeGrafter"/>
</dbReference>
<keyword evidence="6 13" id="KW-0547">Nucleotide-binding</keyword>
<dbReference type="GO" id="GO:0003677">
    <property type="term" value="F:DNA binding"/>
    <property type="evidence" value="ECO:0007669"/>
    <property type="project" value="InterPro"/>
</dbReference>
<dbReference type="InterPro" id="IPR012309">
    <property type="entry name" value="DNA_ligase_ATP-dep_C"/>
</dbReference>
<evidence type="ECO:0000256" key="9">
    <source>
        <dbReference type="ARBA" id="ARBA00023172"/>
    </source>
</evidence>
<feature type="coiled-coil region" evidence="15">
    <location>
        <begin position="142"/>
        <end position="169"/>
    </location>
</feature>
<dbReference type="InterPro" id="IPR012308">
    <property type="entry name" value="DNA_ligase_ATP-dep_N"/>
</dbReference>
<keyword evidence="15" id="KW-0175">Coiled coil</keyword>
<keyword evidence="10 13" id="KW-0234">DNA repair</keyword>
<evidence type="ECO:0000256" key="13">
    <source>
        <dbReference type="RuleBase" id="RU000617"/>
    </source>
</evidence>
<comment type="catalytic activity">
    <reaction evidence="12 13">
        <text>ATP + (deoxyribonucleotide)n-3'-hydroxyl + 5'-phospho-(deoxyribonucleotide)m = (deoxyribonucleotide)n+m + AMP + diphosphate.</text>
        <dbReference type="EC" id="6.5.1.1"/>
    </reaction>
</comment>
<evidence type="ECO:0000256" key="11">
    <source>
        <dbReference type="ARBA" id="ARBA00023306"/>
    </source>
</evidence>
<dbReference type="EC" id="6.5.1.1" evidence="13"/>
<dbReference type="GO" id="GO:0006273">
    <property type="term" value="P:lagging strand elongation"/>
    <property type="evidence" value="ECO:0007669"/>
    <property type="project" value="TreeGrafter"/>
</dbReference>
<dbReference type="PANTHER" id="PTHR45674:SF9">
    <property type="entry name" value="DNA LIGASE 3"/>
    <property type="match status" value="1"/>
</dbReference>
<evidence type="ECO:0000256" key="6">
    <source>
        <dbReference type="ARBA" id="ARBA00022741"/>
    </source>
</evidence>
<reference evidence="18" key="1">
    <citation type="submission" date="2020-05" db="UniProtKB">
        <authorList>
            <consortium name="EnsemblMetazoa"/>
        </authorList>
    </citation>
    <scope>IDENTIFICATION</scope>
    <source>
        <strain evidence="18">TTRI</strain>
    </source>
</reference>
<dbReference type="GO" id="GO:0006310">
    <property type="term" value="P:DNA recombination"/>
    <property type="evidence" value="ECO:0007669"/>
    <property type="project" value="UniProtKB-KW"/>
</dbReference>
<dbReference type="GO" id="GO:0070421">
    <property type="term" value="C:DNA ligase III-XRCC1 complex"/>
    <property type="evidence" value="ECO:0007669"/>
    <property type="project" value="TreeGrafter"/>
</dbReference>
<dbReference type="GO" id="GO:0005524">
    <property type="term" value="F:ATP binding"/>
    <property type="evidence" value="ECO:0007669"/>
    <property type="project" value="UniProtKB-KW"/>
</dbReference>
<dbReference type="Gene3D" id="1.10.3260.10">
    <property type="entry name" value="DNA ligase, ATP-dependent, N-terminal domain"/>
    <property type="match status" value="1"/>
</dbReference>
<dbReference type="NCBIfam" id="TIGR00574">
    <property type="entry name" value="dnl1"/>
    <property type="match status" value="1"/>
</dbReference>
<organism evidence="18 19">
    <name type="scientific">Glossina austeni</name>
    <name type="common">Savannah tsetse fly</name>
    <dbReference type="NCBI Taxonomy" id="7395"/>
    <lineage>
        <taxon>Eukaryota</taxon>
        <taxon>Metazoa</taxon>
        <taxon>Ecdysozoa</taxon>
        <taxon>Arthropoda</taxon>
        <taxon>Hexapoda</taxon>
        <taxon>Insecta</taxon>
        <taxon>Pterygota</taxon>
        <taxon>Neoptera</taxon>
        <taxon>Endopterygota</taxon>
        <taxon>Diptera</taxon>
        <taxon>Brachycera</taxon>
        <taxon>Muscomorpha</taxon>
        <taxon>Hippoboscoidea</taxon>
        <taxon>Glossinidae</taxon>
        <taxon>Glossina</taxon>
    </lineage>
</organism>
<name>A0A1A9VFY6_GLOAU</name>
<dbReference type="VEuPathDB" id="VectorBase:GAUT035971"/>
<dbReference type="CDD" id="cd07902">
    <property type="entry name" value="Adenylation_DNA_ligase_III"/>
    <property type="match status" value="1"/>
</dbReference>
<evidence type="ECO:0000256" key="15">
    <source>
        <dbReference type="SAM" id="Coils"/>
    </source>
</evidence>
<keyword evidence="4" id="KW-0235">DNA replication</keyword>
<accession>A0A1A9VFY6</accession>
<comment type="similarity">
    <text evidence="1 14">Belongs to the ATP-dependent DNA ligase family.</text>
</comment>
<evidence type="ECO:0000256" key="12">
    <source>
        <dbReference type="ARBA" id="ARBA00034003"/>
    </source>
</evidence>
<dbReference type="GO" id="GO:0046872">
    <property type="term" value="F:metal ion binding"/>
    <property type="evidence" value="ECO:0007669"/>
    <property type="project" value="UniProtKB-KW"/>
</dbReference>
<dbReference type="InterPro" id="IPR016059">
    <property type="entry name" value="DNA_ligase_ATP-dep_CS"/>
</dbReference>
<dbReference type="CDD" id="cd07967">
    <property type="entry name" value="OBF_DNA_ligase_III"/>
    <property type="match status" value="1"/>
</dbReference>
<evidence type="ECO:0000256" key="8">
    <source>
        <dbReference type="ARBA" id="ARBA00022840"/>
    </source>
</evidence>
<dbReference type="PROSITE" id="PS00697">
    <property type="entry name" value="DNA_LIGASE_A1"/>
    <property type="match status" value="1"/>
</dbReference>
<evidence type="ECO:0000256" key="4">
    <source>
        <dbReference type="ARBA" id="ARBA00022705"/>
    </source>
</evidence>
<dbReference type="FunFam" id="3.30.470.30:FF:000003">
    <property type="entry name" value="DNA ligase"/>
    <property type="match status" value="1"/>
</dbReference>
<evidence type="ECO:0000256" key="2">
    <source>
        <dbReference type="ARBA" id="ARBA00022598"/>
    </source>
</evidence>
<dbReference type="Gene3D" id="3.30.1490.70">
    <property type="match status" value="1"/>
</dbReference>
<dbReference type="EnsemblMetazoa" id="GAUT035971-RA">
    <property type="protein sequence ID" value="GAUT035971-PA"/>
    <property type="gene ID" value="GAUT035971"/>
</dbReference>
<keyword evidence="19" id="KW-1185">Reference proteome</keyword>
<evidence type="ECO:0000256" key="16">
    <source>
        <dbReference type="SAM" id="MobiDB-lite"/>
    </source>
</evidence>
<dbReference type="SUPFAM" id="SSF56091">
    <property type="entry name" value="DNA ligase/mRNA capping enzyme, catalytic domain"/>
    <property type="match status" value="1"/>
</dbReference>
<dbReference type="PANTHER" id="PTHR45674">
    <property type="entry name" value="DNA LIGASE 1/3 FAMILY MEMBER"/>
    <property type="match status" value="1"/>
</dbReference>
<evidence type="ECO:0000256" key="1">
    <source>
        <dbReference type="ARBA" id="ARBA00007572"/>
    </source>
</evidence>
<dbReference type="GO" id="GO:0003910">
    <property type="term" value="F:DNA ligase (ATP) activity"/>
    <property type="evidence" value="ECO:0007669"/>
    <property type="project" value="UniProtKB-EC"/>
</dbReference>
<evidence type="ECO:0000256" key="14">
    <source>
        <dbReference type="RuleBase" id="RU004196"/>
    </source>
</evidence>
<feature type="domain" description="ATP-dependent DNA ligase family profile" evidence="17">
    <location>
        <begin position="380"/>
        <end position="514"/>
    </location>
</feature>
<evidence type="ECO:0000256" key="10">
    <source>
        <dbReference type="ARBA" id="ARBA00023204"/>
    </source>
</evidence>
<dbReference type="InterPro" id="IPR050191">
    <property type="entry name" value="ATP-dep_DNA_ligase"/>
</dbReference>
<dbReference type="Pfam" id="PF04679">
    <property type="entry name" value="DNA_ligase_A_C"/>
    <property type="match status" value="1"/>
</dbReference>
<dbReference type="Gene3D" id="2.40.50.140">
    <property type="entry name" value="Nucleic acid-binding proteins"/>
    <property type="match status" value="1"/>
</dbReference>
<dbReference type="InterPro" id="IPR012310">
    <property type="entry name" value="DNA_ligase_ATP-dep_cent"/>
</dbReference>
<keyword evidence="2 13" id="KW-0436">Ligase</keyword>
<keyword evidence="7 13" id="KW-0227">DNA damage</keyword>
<dbReference type="AlphaFoldDB" id="A0A1A9VFY6"/>
<sequence>MNLQSPGIVKFANKSVISIRNLCFKMWRIDDNRLFVFTNVCEKVAKESSYLNKAKILKDFFEHGSGRTGFNGDLLVWTRMLIPSDSQRVYNLQNKQMLKLFSRLFNTDPQTMQHELEQNGDISEVLSKYFRLSAKLAPQPTSSLYLQEVDELLEELTKLTKEDEQSELLRQLCNQSTSSDLKTVNSSELLKKENVYLDAHNFVVLQVVRIIKQDLRMNAKASHVLAAFGPTAYPTYQATRNLESVVEQVGLKVPTRNRKAGDELMIPKERKVIIMTPISPMLANACNSVEEAFKKCPNGLFSEIKYDGERVQIHKQGDEFRFFSRNLKPVVEHKIKRFKEFIPQAFPCSGDMILDSEIILVDTMTNELLPFGTLGAHKKKKFQNAVVCLFVFDCMLFKGEVLTNLSFQDRRKILEDNIKPLKSYVQLSEIHFLKNKNELALMVAKVLEAHLEGVVLKDPCGTYQPGKRGWIKVKKDYLYQGKMADSADLVVLGASYGSGRKGGVLSIFLMGCFDNRDFLWKTVTKVHTGLDDNARLEVHDELLKLMERSNPHLVPTWFLCNKPLLPDFVAKDPLQMPVWEITGAEFTKSGENTTAGISIRFPRITRLRNDKTAKDATDLKHLEELYEASKNNVNVDLLLKLCDQPTNDIVINGKLSVTPCDTLNTSHEISKRECKEDSKDFSRPKCLKTRTPMKQQTTMDSFTKTSLKKSEINESNLEGGVDKNRKRKIPREKEKQSKIEVKESKLDSDLFKGLVAYFSNELKSNDIIIANFKGNGGSITIDTKIANVAFHEASTASINLKDSRLKFQPFCRHLNVKWLEDSLERQCLQMYPLYAVFIR</sequence>
<evidence type="ECO:0000256" key="3">
    <source>
        <dbReference type="ARBA" id="ARBA00022618"/>
    </source>
</evidence>
<keyword evidence="3" id="KW-0132">Cell division</keyword>
<dbReference type="Pfam" id="PF01068">
    <property type="entry name" value="DNA_ligase_A_M"/>
    <property type="match status" value="1"/>
</dbReference>
<dbReference type="Gene3D" id="3.30.470.30">
    <property type="entry name" value="DNA ligase/mRNA capping enzyme"/>
    <property type="match status" value="1"/>
</dbReference>
<evidence type="ECO:0000259" key="17">
    <source>
        <dbReference type="PROSITE" id="PS50160"/>
    </source>
</evidence>
<dbReference type="PROSITE" id="PS50160">
    <property type="entry name" value="DNA_LIGASE_A3"/>
    <property type="match status" value="1"/>
</dbReference>
<dbReference type="SUPFAM" id="SSF50249">
    <property type="entry name" value="Nucleic acid-binding proteins"/>
    <property type="match status" value="1"/>
</dbReference>
<keyword evidence="11" id="KW-0131">Cell cycle</keyword>
<dbReference type="InterPro" id="IPR000977">
    <property type="entry name" value="DNA_ligase_ATP-dep"/>
</dbReference>
<evidence type="ECO:0000256" key="5">
    <source>
        <dbReference type="ARBA" id="ARBA00022723"/>
    </source>
</evidence>
<dbReference type="STRING" id="7395.A0A1A9VFY6"/>
<dbReference type="SUPFAM" id="SSF117018">
    <property type="entry name" value="ATP-dependent DNA ligase DNA-binding domain"/>
    <property type="match status" value="1"/>
</dbReference>
<dbReference type="GO" id="GO:0071897">
    <property type="term" value="P:DNA biosynthetic process"/>
    <property type="evidence" value="ECO:0007669"/>
    <property type="project" value="InterPro"/>
</dbReference>
<proteinExistence type="inferred from homology"/>
<evidence type="ECO:0000313" key="18">
    <source>
        <dbReference type="EnsemblMetazoa" id="GAUT035971-PA"/>
    </source>
</evidence>